<evidence type="ECO:0000313" key="1">
    <source>
        <dbReference type="EMBL" id="KAG9220613.1"/>
    </source>
</evidence>
<comment type="caution">
    <text evidence="1">The sequence shown here is derived from an EMBL/GenBank/DDBJ whole genome shotgun (WGS) entry which is preliminary data.</text>
</comment>
<organism evidence="1 2">
    <name type="scientific">Pleurotus cornucopiae</name>
    <name type="common">Cornucopia mushroom</name>
    <dbReference type="NCBI Taxonomy" id="5321"/>
    <lineage>
        <taxon>Eukaryota</taxon>
        <taxon>Fungi</taxon>
        <taxon>Dikarya</taxon>
        <taxon>Basidiomycota</taxon>
        <taxon>Agaricomycotina</taxon>
        <taxon>Agaricomycetes</taxon>
        <taxon>Agaricomycetidae</taxon>
        <taxon>Agaricales</taxon>
        <taxon>Pleurotineae</taxon>
        <taxon>Pleurotaceae</taxon>
        <taxon>Pleurotus</taxon>
    </lineage>
</organism>
<proteinExistence type="predicted"/>
<sequence length="119" mass="13583">MHVGRKYKHYSSSNAVDLNQTYAPDFIILFKPHVSLPEVKEYAKQILHQGQIFTFINFYWVTTILSADFPTGGEITHEFDFIKGFSAALTDQSLQTLQSLRDNDIVDSIEPDQRVTTQG</sequence>
<dbReference type="EMBL" id="WQMT02000007">
    <property type="protein sequence ID" value="KAG9220613.1"/>
    <property type="molecule type" value="Genomic_DNA"/>
</dbReference>
<dbReference type="Proteomes" id="UP000824881">
    <property type="component" value="Unassembled WGS sequence"/>
</dbReference>
<gene>
    <name evidence="1" type="ORF">CCMSSC00406_0003712</name>
</gene>
<protein>
    <submittedName>
        <fullName evidence="1">Uncharacterized protein</fullName>
    </submittedName>
</protein>
<keyword evidence="2" id="KW-1185">Reference proteome</keyword>
<accession>A0ACB7IQU7</accession>
<evidence type="ECO:0000313" key="2">
    <source>
        <dbReference type="Proteomes" id="UP000824881"/>
    </source>
</evidence>
<name>A0ACB7IQU7_PLECO</name>
<reference evidence="1 2" key="1">
    <citation type="journal article" date="2021" name="Appl. Environ. Microbiol.">
        <title>Genetic linkage and physical mapping for an oyster mushroom Pleurotus cornucopiae and QTL analysis for the trait cap color.</title>
        <authorList>
            <person name="Zhang Y."/>
            <person name="Gao W."/>
            <person name="Sonnenberg A."/>
            <person name="Chen Q."/>
            <person name="Zhang J."/>
            <person name="Huang C."/>
        </authorList>
    </citation>
    <scope>NUCLEOTIDE SEQUENCE [LARGE SCALE GENOMIC DNA]</scope>
    <source>
        <strain evidence="1">CCMSSC00406</strain>
    </source>
</reference>